<dbReference type="PROSITE" id="PS00758">
    <property type="entry name" value="ARGE_DAPE_CPG2_1"/>
    <property type="match status" value="1"/>
</dbReference>
<dbReference type="PANTHER" id="PTHR45962:SF1">
    <property type="entry name" value="N-FATTY-ACYL-AMINO ACID SYNTHASE_HYDROLASE PM20D1"/>
    <property type="match status" value="1"/>
</dbReference>
<evidence type="ECO:0000256" key="7">
    <source>
        <dbReference type="PIRSR" id="PIRSR037217-2"/>
    </source>
</evidence>
<dbReference type="OrthoDB" id="3064516at2759"/>
<dbReference type="HOGENOM" id="CLU_021802_11_0_1"/>
<reference evidence="10" key="2">
    <citation type="submission" date="2015-01" db="EMBL/GenBank/DDBJ databases">
        <title>Evolutionary Origins and Diversification of the Mycorrhizal Mutualists.</title>
        <authorList>
            <consortium name="DOE Joint Genome Institute"/>
            <consortium name="Mycorrhizal Genomics Consortium"/>
            <person name="Kohler A."/>
            <person name="Kuo A."/>
            <person name="Nagy L.G."/>
            <person name="Floudas D."/>
            <person name="Copeland A."/>
            <person name="Barry K.W."/>
            <person name="Cichocki N."/>
            <person name="Veneault-Fourrey C."/>
            <person name="LaButti K."/>
            <person name="Lindquist E.A."/>
            <person name="Lipzen A."/>
            <person name="Lundell T."/>
            <person name="Morin E."/>
            <person name="Murat C."/>
            <person name="Riley R."/>
            <person name="Ohm R."/>
            <person name="Sun H."/>
            <person name="Tunlid A."/>
            <person name="Henrissat B."/>
            <person name="Grigoriev I.V."/>
            <person name="Hibbett D.S."/>
            <person name="Martin F."/>
        </authorList>
    </citation>
    <scope>NUCLEOTIDE SEQUENCE [LARGE SCALE GENOMIC DNA]</scope>
    <source>
        <strain evidence="10">441</strain>
    </source>
</reference>
<organism evidence="9 10">
    <name type="scientific">Pisolithus microcarpus 441</name>
    <dbReference type="NCBI Taxonomy" id="765257"/>
    <lineage>
        <taxon>Eukaryota</taxon>
        <taxon>Fungi</taxon>
        <taxon>Dikarya</taxon>
        <taxon>Basidiomycota</taxon>
        <taxon>Agaricomycotina</taxon>
        <taxon>Agaricomycetes</taxon>
        <taxon>Agaricomycetidae</taxon>
        <taxon>Boletales</taxon>
        <taxon>Sclerodermatineae</taxon>
        <taxon>Pisolithaceae</taxon>
        <taxon>Pisolithus</taxon>
    </lineage>
</organism>
<feature type="binding site" evidence="7">
    <location>
        <position position="261"/>
    </location>
    <ligand>
        <name>Zn(2+)</name>
        <dbReference type="ChEBI" id="CHEBI:29105"/>
        <label>1</label>
    </ligand>
</feature>
<feature type="transmembrane region" description="Helical" evidence="8">
    <location>
        <begin position="43"/>
        <end position="62"/>
    </location>
</feature>
<dbReference type="GO" id="GO:0046872">
    <property type="term" value="F:metal ion binding"/>
    <property type="evidence" value="ECO:0007669"/>
    <property type="project" value="UniProtKB-KW"/>
</dbReference>
<dbReference type="Proteomes" id="UP000054018">
    <property type="component" value="Unassembled WGS sequence"/>
</dbReference>
<evidence type="ECO:0000313" key="10">
    <source>
        <dbReference type="Proteomes" id="UP000054018"/>
    </source>
</evidence>
<dbReference type="SUPFAM" id="SSF55031">
    <property type="entry name" value="Bacterial exopeptidase dimerisation domain"/>
    <property type="match status" value="1"/>
</dbReference>
<dbReference type="PANTHER" id="PTHR45962">
    <property type="entry name" value="N-FATTY-ACYL-AMINO ACID SYNTHASE/HYDROLASE PM20D1"/>
    <property type="match status" value="1"/>
</dbReference>
<dbReference type="Gene3D" id="1.10.150.900">
    <property type="match status" value="1"/>
</dbReference>
<feature type="binding site" evidence="7">
    <location>
        <position position="226"/>
    </location>
    <ligand>
        <name>Zn(2+)</name>
        <dbReference type="ChEBI" id="CHEBI:29105"/>
        <label>1</label>
    </ligand>
</feature>
<evidence type="ECO:0000256" key="8">
    <source>
        <dbReference type="SAM" id="Phobius"/>
    </source>
</evidence>
<evidence type="ECO:0000256" key="4">
    <source>
        <dbReference type="ARBA" id="ARBA00022801"/>
    </source>
</evidence>
<dbReference type="Gene3D" id="3.40.630.10">
    <property type="entry name" value="Zn peptidases"/>
    <property type="match status" value="1"/>
</dbReference>
<feature type="active site" evidence="6">
    <location>
        <position position="193"/>
    </location>
</feature>
<dbReference type="SUPFAM" id="SSF53187">
    <property type="entry name" value="Zn-dependent exopeptidases"/>
    <property type="match status" value="1"/>
</dbReference>
<keyword evidence="3 7" id="KW-0479">Metal-binding</keyword>
<keyword evidence="8" id="KW-1133">Transmembrane helix</keyword>
<dbReference type="GO" id="GO:0000328">
    <property type="term" value="C:fungal-type vacuole lumen"/>
    <property type="evidence" value="ECO:0007669"/>
    <property type="project" value="TreeGrafter"/>
</dbReference>
<evidence type="ECO:0000256" key="3">
    <source>
        <dbReference type="ARBA" id="ARBA00022723"/>
    </source>
</evidence>
<reference evidence="9 10" key="1">
    <citation type="submission" date="2014-04" db="EMBL/GenBank/DDBJ databases">
        <authorList>
            <consortium name="DOE Joint Genome Institute"/>
            <person name="Kuo A."/>
            <person name="Kohler A."/>
            <person name="Costa M.D."/>
            <person name="Nagy L.G."/>
            <person name="Floudas D."/>
            <person name="Copeland A."/>
            <person name="Barry K.W."/>
            <person name="Cichocki N."/>
            <person name="Veneault-Fourrey C."/>
            <person name="LaButti K."/>
            <person name="Lindquist E.A."/>
            <person name="Lipzen A."/>
            <person name="Lundell T."/>
            <person name="Morin E."/>
            <person name="Murat C."/>
            <person name="Sun H."/>
            <person name="Tunlid A."/>
            <person name="Henrissat B."/>
            <person name="Grigoriev I.V."/>
            <person name="Hibbett D.S."/>
            <person name="Martin F."/>
            <person name="Nordberg H.P."/>
            <person name="Cantor M.N."/>
            <person name="Hua S.X."/>
        </authorList>
    </citation>
    <scope>NUCLEOTIDE SEQUENCE [LARGE SCALE GENOMIC DNA]</scope>
    <source>
        <strain evidence="9 10">441</strain>
    </source>
</reference>
<feature type="binding site" evidence="7">
    <location>
        <position position="289"/>
    </location>
    <ligand>
        <name>Zn(2+)</name>
        <dbReference type="ChEBI" id="CHEBI:29105"/>
        <label>2</label>
    </ligand>
</feature>
<comment type="similarity">
    <text evidence="1">Belongs to the peptidase M20A family.</text>
</comment>
<dbReference type="InterPro" id="IPR002933">
    <property type="entry name" value="Peptidase_M20"/>
</dbReference>
<dbReference type="EMBL" id="KN833788">
    <property type="protein sequence ID" value="KIK19220.1"/>
    <property type="molecule type" value="Genomic_DNA"/>
</dbReference>
<sequence>MPVDAKEGDRKISPVLPWESPGAAYVPNMPAVRDVSLSRASKFILSCLMVLWSLFLALNSLLRGSFRTDNTRGLLHPSINSTVCPQWDALYPIINTQIDAELDNIFASTDFKLRTIDLLAGAVRIPTESHDNSGPVGEDSVWDSFADLHEYLERAFPLVYAKLNVTKINTYGLVYHWQGSTEAKPILLTAHQDVVPVDPTTVSQWIHPPYSGHYDGTWIWGRGSCDDKSEIIERLVAVDTLLRHGFSPARTVIIAFGFDEETTGFEGAGHIAKYLEETYGHDGFAMLVDEGTGLDANFGNNIYFATPAVSEKGYLDVRVEITSPGGHSSIPPAHTGIGLLSLAVSAIEAIPYTPELLRNGTPFSTIQCIANYSPSFPEYLRTLSRKAVNDDSALARLKNALSKLSPATEALLMTTQAVDIIEGGVKVNALPERASAVVNHRIAEHSSVAELQQHYIDVLSPVAASHKLTLRVFGRVIVTGDSGEITVSTAFGTPLEPSPKTPVGYGPYSIVGGTIKATVATSKLYSGTSVILGPSLLMRTLTLLSFAFPCHIDDGLVAENTDTMHYWNLTKNIFRFSLVTESDHYNGVHTVNEALRADALIEGIRFLTKLILNVDESALS</sequence>
<dbReference type="Pfam" id="PF01546">
    <property type="entry name" value="Peptidase_M20"/>
    <property type="match status" value="1"/>
</dbReference>
<keyword evidence="2" id="KW-0645">Protease</keyword>
<dbReference type="CDD" id="cd05674">
    <property type="entry name" value="M20_yscS"/>
    <property type="match status" value="1"/>
</dbReference>
<dbReference type="InterPro" id="IPR036264">
    <property type="entry name" value="Bact_exopeptidase_dim_dom"/>
</dbReference>
<evidence type="ECO:0008006" key="11">
    <source>
        <dbReference type="Google" id="ProtNLM"/>
    </source>
</evidence>
<evidence type="ECO:0000256" key="5">
    <source>
        <dbReference type="ARBA" id="ARBA00022833"/>
    </source>
</evidence>
<name>A0A0C9Y3D3_9AGAM</name>
<feature type="binding site" evidence="7">
    <location>
        <position position="589"/>
    </location>
    <ligand>
        <name>Zn(2+)</name>
        <dbReference type="ChEBI" id="CHEBI:29105"/>
        <label>1</label>
    </ligand>
</feature>
<dbReference type="AlphaFoldDB" id="A0A0C9Y3D3"/>
<dbReference type="Gene3D" id="3.30.70.360">
    <property type="match status" value="1"/>
</dbReference>
<evidence type="ECO:0000256" key="6">
    <source>
        <dbReference type="PIRSR" id="PIRSR037217-1"/>
    </source>
</evidence>
<evidence type="ECO:0000256" key="1">
    <source>
        <dbReference type="ARBA" id="ARBA00006247"/>
    </source>
</evidence>
<dbReference type="PROSITE" id="PS00759">
    <property type="entry name" value="ARGE_DAPE_CPG2_2"/>
    <property type="match status" value="1"/>
</dbReference>
<accession>A0A0C9Y3D3</accession>
<dbReference type="InterPro" id="IPR017141">
    <property type="entry name" value="Pept_M20_carboxypep"/>
</dbReference>
<evidence type="ECO:0000256" key="2">
    <source>
        <dbReference type="ARBA" id="ARBA00022670"/>
    </source>
</evidence>
<dbReference type="InterPro" id="IPR047177">
    <property type="entry name" value="Pept_M20A"/>
</dbReference>
<protein>
    <recommendedName>
        <fullName evidence="11">Peptidase M20 dimerisation domain-containing protein</fullName>
    </recommendedName>
</protein>
<dbReference type="InterPro" id="IPR001261">
    <property type="entry name" value="ArgE/DapE_CS"/>
</dbReference>
<dbReference type="GO" id="GO:0004181">
    <property type="term" value="F:metallocarboxypeptidase activity"/>
    <property type="evidence" value="ECO:0007669"/>
    <property type="project" value="InterPro"/>
</dbReference>
<feature type="binding site" evidence="7">
    <location>
        <position position="226"/>
    </location>
    <ligand>
        <name>Zn(2+)</name>
        <dbReference type="ChEBI" id="CHEBI:29105"/>
        <label>2</label>
    </ligand>
</feature>
<dbReference type="GO" id="GO:0051603">
    <property type="term" value="P:proteolysis involved in protein catabolic process"/>
    <property type="evidence" value="ECO:0007669"/>
    <property type="project" value="TreeGrafter"/>
</dbReference>
<evidence type="ECO:0000313" key="9">
    <source>
        <dbReference type="EMBL" id="KIK19220.1"/>
    </source>
</evidence>
<feature type="active site" description="Proton acceptor" evidence="6">
    <location>
        <position position="260"/>
    </location>
</feature>
<gene>
    <name evidence="9" type="ORF">PISMIDRAFT_13831</name>
</gene>
<keyword evidence="10" id="KW-1185">Reference proteome</keyword>
<dbReference type="PIRSF" id="PIRSF037217">
    <property type="entry name" value="Carboxypeptidase_S"/>
    <property type="match status" value="1"/>
</dbReference>
<keyword evidence="4" id="KW-0378">Hydrolase</keyword>
<dbReference type="STRING" id="765257.A0A0C9Y3D3"/>
<keyword evidence="8" id="KW-0812">Transmembrane</keyword>
<keyword evidence="8" id="KW-0472">Membrane</keyword>
<proteinExistence type="inferred from homology"/>
<keyword evidence="5 7" id="KW-0862">Zinc</keyword>
<feature type="binding site" evidence="7">
    <location>
        <position position="191"/>
    </location>
    <ligand>
        <name>Zn(2+)</name>
        <dbReference type="ChEBI" id="CHEBI:29105"/>
        <label>2</label>
    </ligand>
</feature>